<dbReference type="EMBL" id="CP002583">
    <property type="protein sequence ID" value="ADZ91946.1"/>
    <property type="molecule type" value="Genomic_DNA"/>
</dbReference>
<name>F2JYB5_MARM1</name>
<dbReference type="eggNOG" id="ENOG5033I89">
    <property type="taxonomic scope" value="Bacteria"/>
</dbReference>
<reference evidence="1 2" key="1">
    <citation type="journal article" date="2012" name="Stand. Genomic Sci.">
        <title>Complete genome sequence of the melanogenic marine bacterium Marinomonas mediterranea type strain (MMB-1(T)).</title>
        <authorList>
            <person name="Lucas-Elio P."/>
            <person name="Goodwin L."/>
            <person name="Woyke T."/>
            <person name="Pitluck S."/>
            <person name="Nolan M."/>
            <person name="Kyrpides N.C."/>
            <person name="Detter J.C."/>
            <person name="Copeland A."/>
            <person name="Teshima H."/>
            <person name="Bruce D."/>
            <person name="Detter C."/>
            <person name="Tapia R."/>
            <person name="Han S."/>
            <person name="Land M.L."/>
            <person name="Ivanova N."/>
            <person name="Mikhailova N."/>
            <person name="Johnston A.W."/>
            <person name="Sanchez-Amat A."/>
        </authorList>
    </citation>
    <scope>NUCLEOTIDE SEQUENCE [LARGE SCALE GENOMIC DNA]</scope>
    <source>
        <strain evidence="2">ATCC 700492 / JCM 21426 / NBRC 103028 / MMB-1</strain>
    </source>
</reference>
<dbReference type="AlphaFoldDB" id="F2JYB5"/>
<sequence length="91" mass="9712">MSDENLQDYAQDEVVQQEQVATNAVAYSDSVVAEQATGYATQTPEEAEVVARQAVEAADQMVVQELYGGQAVMQSVEEAERQATAAVAATE</sequence>
<dbReference type="RefSeq" id="WP_013661849.1">
    <property type="nucleotide sequence ID" value="NC_015276.1"/>
</dbReference>
<keyword evidence="2" id="KW-1185">Reference proteome</keyword>
<evidence type="ECO:0000313" key="1">
    <source>
        <dbReference type="EMBL" id="ADZ91946.1"/>
    </source>
</evidence>
<dbReference type="KEGG" id="mme:Marme_2716"/>
<protein>
    <submittedName>
        <fullName evidence="1">Uncharacterized protein</fullName>
    </submittedName>
</protein>
<gene>
    <name evidence="1" type="ordered locus">Marme_2716</name>
</gene>
<accession>F2JYB5</accession>
<dbReference type="STRING" id="717774.Marme_2716"/>
<dbReference type="Proteomes" id="UP000001062">
    <property type="component" value="Chromosome"/>
</dbReference>
<dbReference type="PATRIC" id="fig|717774.3.peg.2803"/>
<organism evidence="1 2">
    <name type="scientific">Marinomonas mediterranea (strain ATCC 700492 / JCM 21426 / NBRC 103028 / MMB-1)</name>
    <dbReference type="NCBI Taxonomy" id="717774"/>
    <lineage>
        <taxon>Bacteria</taxon>
        <taxon>Pseudomonadati</taxon>
        <taxon>Pseudomonadota</taxon>
        <taxon>Gammaproteobacteria</taxon>
        <taxon>Oceanospirillales</taxon>
        <taxon>Oceanospirillaceae</taxon>
        <taxon>Marinomonas</taxon>
    </lineage>
</organism>
<dbReference type="HOGENOM" id="CLU_2423458_0_0_6"/>
<proteinExistence type="predicted"/>
<evidence type="ECO:0000313" key="2">
    <source>
        <dbReference type="Proteomes" id="UP000001062"/>
    </source>
</evidence>